<keyword evidence="1" id="KW-0732">Signal</keyword>
<dbReference type="EMBL" id="PTRA01000001">
    <property type="protein sequence ID" value="PQA60571.1"/>
    <property type="molecule type" value="Genomic_DNA"/>
</dbReference>
<dbReference type="PANTHER" id="PTHR10443">
    <property type="entry name" value="MICROSOMAL DIPEPTIDASE"/>
    <property type="match status" value="1"/>
</dbReference>
<feature type="chain" id="PRO_5015398867" evidence="1">
    <location>
        <begin position="20"/>
        <end position="420"/>
    </location>
</feature>
<gene>
    <name evidence="2" type="ORF">C5O19_13430</name>
</gene>
<dbReference type="GO" id="GO:0070573">
    <property type="term" value="F:metallodipeptidase activity"/>
    <property type="evidence" value="ECO:0007669"/>
    <property type="project" value="InterPro"/>
</dbReference>
<evidence type="ECO:0000256" key="1">
    <source>
        <dbReference type="SAM" id="SignalP"/>
    </source>
</evidence>
<protein>
    <submittedName>
        <fullName evidence="2">Membrane dipeptidase</fullName>
    </submittedName>
</protein>
<dbReference type="RefSeq" id="WP_104712994.1">
    <property type="nucleotide sequence ID" value="NZ_PTRA01000001.1"/>
</dbReference>
<dbReference type="Proteomes" id="UP000239590">
    <property type="component" value="Unassembled WGS sequence"/>
</dbReference>
<dbReference type="AlphaFoldDB" id="A0A2S7IS73"/>
<dbReference type="Gene3D" id="3.20.20.140">
    <property type="entry name" value="Metal-dependent hydrolases"/>
    <property type="match status" value="1"/>
</dbReference>
<organism evidence="2 3">
    <name type="scientific">Siphonobacter curvatus</name>
    <dbReference type="NCBI Taxonomy" id="2094562"/>
    <lineage>
        <taxon>Bacteria</taxon>
        <taxon>Pseudomonadati</taxon>
        <taxon>Bacteroidota</taxon>
        <taxon>Cytophagia</taxon>
        <taxon>Cytophagales</taxon>
        <taxon>Cytophagaceae</taxon>
        <taxon>Siphonobacter</taxon>
    </lineage>
</organism>
<feature type="signal peptide" evidence="1">
    <location>
        <begin position="1"/>
        <end position="19"/>
    </location>
</feature>
<comment type="caution">
    <text evidence="2">The sequence shown here is derived from an EMBL/GenBank/DDBJ whole genome shotgun (WGS) entry which is preliminary data.</text>
</comment>
<keyword evidence="3" id="KW-1185">Reference proteome</keyword>
<reference evidence="3" key="1">
    <citation type="submission" date="2018-02" db="EMBL/GenBank/DDBJ databases">
        <title>Genome sequencing of Solimonas sp. HR-BB.</title>
        <authorList>
            <person name="Lee Y."/>
            <person name="Jeon C.O."/>
        </authorList>
    </citation>
    <scope>NUCLEOTIDE SEQUENCE [LARGE SCALE GENOMIC DNA]</scope>
    <source>
        <strain evidence="3">HR-U</strain>
    </source>
</reference>
<evidence type="ECO:0000313" key="3">
    <source>
        <dbReference type="Proteomes" id="UP000239590"/>
    </source>
</evidence>
<dbReference type="SUPFAM" id="SSF51556">
    <property type="entry name" value="Metallo-dependent hydrolases"/>
    <property type="match status" value="1"/>
</dbReference>
<dbReference type="InterPro" id="IPR032466">
    <property type="entry name" value="Metal_Hydrolase"/>
</dbReference>
<dbReference type="PROSITE" id="PS51365">
    <property type="entry name" value="RENAL_DIPEPTIDASE_2"/>
    <property type="match status" value="1"/>
</dbReference>
<dbReference type="OrthoDB" id="9804920at2"/>
<evidence type="ECO:0000313" key="2">
    <source>
        <dbReference type="EMBL" id="PQA60571.1"/>
    </source>
</evidence>
<dbReference type="PANTHER" id="PTHR10443:SF12">
    <property type="entry name" value="DIPEPTIDASE"/>
    <property type="match status" value="1"/>
</dbReference>
<name>A0A2S7IS73_9BACT</name>
<dbReference type="CDD" id="cd01301">
    <property type="entry name" value="rDP_like"/>
    <property type="match status" value="1"/>
</dbReference>
<accession>A0A2S7IS73</accession>
<sequence>MKKIFLALPLIGLSQLVSAQQEAKLIEKAKKIHAKVFTLDTHADTPMRMVGKGFDISKDNTPTPGAVTGFDSKIDFPRMKKGGVDGIFFAVYQGQGPRTPEANAKVQKMAMTILDSMYAQINRHPEMGKIVTTQEEAMAQEKAGKRSIFIGMENGYQIGNDLSLLQKFYDRGVRYMTLSHSANNDICDSSTDPKGPEFNGLSPFGEKVVAEMNRLGMIIDISHVSDSTVWDLIKLSKAPIVATHSDAWAVLNHPRNLNDDLLRAIAKKGGVVQLNLLSSYIKEAPKNPEREAATAEIRKKYTTGGAMSDEQMKAMRTEMRELNKKYPVPLATVKDAINHLDHFVKIMGVDHVGIGGDYDGGGYLADCFDISEYENLTIEMVRRGYSEKDLKKIWGDNFFRVMKDVKRVGEKIRSGDMAMR</sequence>
<proteinExistence type="predicted"/>
<dbReference type="Gene3D" id="1.10.287.650">
    <property type="entry name" value="L27 domain"/>
    <property type="match status" value="1"/>
</dbReference>
<dbReference type="Pfam" id="PF01244">
    <property type="entry name" value="Peptidase_M19"/>
    <property type="match status" value="1"/>
</dbReference>
<dbReference type="InterPro" id="IPR008257">
    <property type="entry name" value="Pept_M19"/>
</dbReference>
<dbReference type="GO" id="GO:0006508">
    <property type="term" value="P:proteolysis"/>
    <property type="evidence" value="ECO:0007669"/>
    <property type="project" value="InterPro"/>
</dbReference>